<evidence type="ECO:0000256" key="2">
    <source>
        <dbReference type="ARBA" id="ARBA00022723"/>
    </source>
</evidence>
<keyword evidence="3 5" id="KW-0460">Magnesium</keyword>
<evidence type="ECO:0000256" key="3">
    <source>
        <dbReference type="ARBA" id="ARBA00022842"/>
    </source>
</evidence>
<dbReference type="Gene3D" id="3.20.20.120">
    <property type="entry name" value="Enolase-like C-terminal domain"/>
    <property type="match status" value="1"/>
</dbReference>
<dbReference type="Proteomes" id="UP001224781">
    <property type="component" value="Unassembled WGS sequence"/>
</dbReference>
<dbReference type="PANTHER" id="PTHR48080:SF3">
    <property type="entry name" value="ENOLASE SUPERFAMILY MEMBER DDB_G0284701"/>
    <property type="match status" value="1"/>
</dbReference>
<dbReference type="NCBIfam" id="NF042940">
    <property type="entry name" value="racemase_DgcA"/>
    <property type="match status" value="1"/>
</dbReference>
<comment type="caution">
    <text evidence="7">The sequence shown here is derived from an EMBL/GenBank/DDBJ whole genome shotgun (WGS) entry which is preliminary data.</text>
</comment>
<dbReference type="PANTHER" id="PTHR48080">
    <property type="entry name" value="D-GALACTONATE DEHYDRATASE-RELATED"/>
    <property type="match status" value="1"/>
</dbReference>
<evidence type="ECO:0000256" key="5">
    <source>
        <dbReference type="RuleBase" id="RU366006"/>
    </source>
</evidence>
<dbReference type="EC" id="5.1.1.-" evidence="5"/>
<dbReference type="SFLD" id="SFLDG00180">
    <property type="entry name" value="muconate_cycloisomerase"/>
    <property type="match status" value="1"/>
</dbReference>
<organism evidence="7 8">
    <name type="scientific">Agrobacterium larrymoorei</name>
    <dbReference type="NCBI Taxonomy" id="160699"/>
    <lineage>
        <taxon>Bacteria</taxon>
        <taxon>Pseudomonadati</taxon>
        <taxon>Pseudomonadota</taxon>
        <taxon>Alphaproteobacteria</taxon>
        <taxon>Hyphomicrobiales</taxon>
        <taxon>Rhizobiaceae</taxon>
        <taxon>Rhizobium/Agrobacterium group</taxon>
        <taxon>Agrobacterium</taxon>
    </lineage>
</organism>
<dbReference type="SFLD" id="SFLDF00010">
    <property type="entry name" value="dipeptide_epimerase"/>
    <property type="match status" value="1"/>
</dbReference>
<evidence type="ECO:0000256" key="1">
    <source>
        <dbReference type="ARBA" id="ARBA00008031"/>
    </source>
</evidence>
<dbReference type="SUPFAM" id="SSF51604">
    <property type="entry name" value="Enolase C-terminal domain-like"/>
    <property type="match status" value="1"/>
</dbReference>
<dbReference type="InterPro" id="IPR034593">
    <property type="entry name" value="DgoD-like"/>
</dbReference>
<accession>A0ABU0UMT4</accession>
<protein>
    <recommendedName>
        <fullName evidence="5">Dipeptide epimerase</fullName>
        <ecNumber evidence="5">5.1.1.-</ecNumber>
    </recommendedName>
</protein>
<dbReference type="SUPFAM" id="SSF54826">
    <property type="entry name" value="Enolase N-terminal domain-like"/>
    <property type="match status" value="1"/>
</dbReference>
<dbReference type="SMART" id="SM00922">
    <property type="entry name" value="MR_MLE"/>
    <property type="match status" value="1"/>
</dbReference>
<evidence type="ECO:0000259" key="6">
    <source>
        <dbReference type="SMART" id="SM00922"/>
    </source>
</evidence>
<dbReference type="EMBL" id="JAUTBL010000002">
    <property type="protein sequence ID" value="MDQ1186262.1"/>
    <property type="molecule type" value="Genomic_DNA"/>
</dbReference>
<dbReference type="InterPro" id="IPR029017">
    <property type="entry name" value="Enolase-like_N"/>
</dbReference>
<evidence type="ECO:0000313" key="8">
    <source>
        <dbReference type="Proteomes" id="UP001224781"/>
    </source>
</evidence>
<feature type="domain" description="Mandelate racemase/muconate lactonizing enzyme C-terminal" evidence="6">
    <location>
        <begin position="150"/>
        <end position="241"/>
    </location>
</feature>
<dbReference type="Pfam" id="PF13378">
    <property type="entry name" value="MR_MLE_C"/>
    <property type="match status" value="1"/>
</dbReference>
<dbReference type="InterPro" id="IPR013341">
    <property type="entry name" value="Mandelate_racemase_N_dom"/>
</dbReference>
<dbReference type="GO" id="GO:0103031">
    <property type="term" value="F:L-Ala-D/L-Glu epimerase activity"/>
    <property type="evidence" value="ECO:0007669"/>
    <property type="project" value="UniProtKB-EC"/>
</dbReference>
<gene>
    <name evidence="7" type="ORF">QE408_003405</name>
</gene>
<dbReference type="InterPro" id="IPR029065">
    <property type="entry name" value="Enolase_C-like"/>
</dbReference>
<dbReference type="CDD" id="cd03319">
    <property type="entry name" value="L-Ala-DL-Glu_epimerase"/>
    <property type="match status" value="1"/>
</dbReference>
<reference evidence="7 8" key="1">
    <citation type="submission" date="2023-07" db="EMBL/GenBank/DDBJ databases">
        <title>Functional and genomic diversity of the sorghum phyllosphere microbiome.</title>
        <authorList>
            <person name="Shade A."/>
        </authorList>
    </citation>
    <scope>NUCLEOTIDE SEQUENCE [LARGE SCALE GENOMIC DNA]</scope>
    <source>
        <strain evidence="7 8">SORGH_AS_1126</strain>
    </source>
</reference>
<dbReference type="InterPro" id="IPR036849">
    <property type="entry name" value="Enolase-like_C_sf"/>
</dbReference>
<comment type="cofactor">
    <cofactor evidence="5">
        <name>Mg(2+)</name>
        <dbReference type="ChEBI" id="CHEBI:18420"/>
    </cofactor>
    <text evidence="5">Binds 1 Mg(2+) ion per subunit.</text>
</comment>
<keyword evidence="2 5" id="KW-0479">Metal-binding</keyword>
<sequence>MDTYFAGSMVFPPNYKAILMGRYLEATAQVFPVAGSFTISRGSRTEINVVTCTITQDGVKGQGECVPYPRYGETIDGVLADIEAAAKAIASGLDKEHLQQAMKPGAARNAVDCALWDLEAKLSGKRASSHFLPSVPTPLLTAYTISLADAETMAAKTRENAHRPLLKIKTGTEDDEARLRAVRAAAPDARIIVDANEGWREENIEHHMAIAAELGISLIEQPLPAGNDAFLATIKRPIAICADESVHLTRDLASLRDRYDAINIKLDKTGGLTEALVMKQEAERLGYTIMVGCMLGTSLGMAPAVLLAQDTAFADLDGPLLLARDREPGLVYDGSFVHPPHPELWG</sequence>
<dbReference type="Pfam" id="PF02746">
    <property type="entry name" value="MR_MLE_N"/>
    <property type="match status" value="1"/>
</dbReference>
<dbReference type="SFLD" id="SFLDS00001">
    <property type="entry name" value="Enolase"/>
    <property type="match status" value="1"/>
</dbReference>
<keyword evidence="4 5" id="KW-0413">Isomerase</keyword>
<name>A0ABU0UMT4_9HYPH</name>
<dbReference type="Gene3D" id="3.30.390.10">
    <property type="entry name" value="Enolase-like, N-terminal domain"/>
    <property type="match status" value="1"/>
</dbReference>
<keyword evidence="8" id="KW-1185">Reference proteome</keyword>
<proteinExistence type="inferred from homology"/>
<evidence type="ECO:0000313" key="7">
    <source>
        <dbReference type="EMBL" id="MDQ1186262.1"/>
    </source>
</evidence>
<comment type="similarity">
    <text evidence="1 5">Belongs to the mandelate racemase/muconate lactonizing enzyme family.</text>
</comment>
<dbReference type="InterPro" id="IPR034603">
    <property type="entry name" value="Dipeptide_epimerase"/>
</dbReference>
<evidence type="ECO:0000256" key="4">
    <source>
        <dbReference type="ARBA" id="ARBA00023235"/>
    </source>
</evidence>
<dbReference type="InterPro" id="IPR013342">
    <property type="entry name" value="Mandelate_racemase_C"/>
</dbReference>